<keyword evidence="10" id="KW-0539">Nucleus</keyword>
<dbReference type="PANTHER" id="PTHR22930:SF250">
    <property type="entry name" value="NUCLEASE HARBI1-LIKE PROTEIN"/>
    <property type="match status" value="1"/>
</dbReference>
<accession>A0A8S3VAE3</accession>
<dbReference type="Pfam" id="PF20700">
    <property type="entry name" value="Mutator"/>
    <property type="match status" value="1"/>
</dbReference>
<dbReference type="InterPro" id="IPR012337">
    <property type="entry name" value="RNaseH-like_sf"/>
</dbReference>
<sequence>MCTIPLQLHNTEGEKRQGLGSYLSVRCAECNFINTIQTNKTHVNGSRGPGVFDINTKTAIGLTDSGLGARQFNKLVTTMGIPGITAKTIKRREREIKIPIYDVAKDSCLRVIEEEIECMSKSIPQEEAATPEGLKAKYDMCWQKEGRGDHTIVHQELAPFWVNTQAKLWVLRKEPNLHDCPRNWDKSAKAMEADTAARLLKILEETTGLQVDTLIMDDDASTISKVKQALGHDVEKWSDINHSTKSVSNALYTLQKSTSYAVKQNKNDKEHLRQNILAIVPHSFGIHENCGSWCRASENHKYKSLPNGKCLSGDDLYKDLCIIFKTMANNAHKLAPCGSTKEVESLHNMYGSKAPKRICYSSSEALCIRTSASVSQKNLGYTYLSEVNTKAGLSPNKVTIKHARELQTERNRQLSYSGKPDVKRRKIDHTLNKTVKQATLEKKEGDTYKTDICLHNISECTEIPYIKYKPELDKIELFEGTVVVFDLETSSLNDDCCILQIAAKSTKSDFNTYVQPTKPISTATTAVTGLSSGGSILYYNGNPVSASIPEAAFQSFVLWLDTQSPVLLVAHNCKTFDAKRYRLDRRSIFDLVDVLAPHLERPTLRNFAIPPLHQVLTTLRYYAKGGFLSEIGDIHGISRSSVSRIISSVTTSLVSSLLYKIKFPLDQPSLREIKQDFHNMYGMPNVVGAVDGTLIPIIRPSEDEQIFVCRKNYHSLNVQAICDAKMKFTNVVAKWPGNTHDSFIMQNCSLSEKFENKQVDGWLLGDSGYPLKPWLLTPFLNPSSNGEEKYNRCHKSTRNVIERAFGLLKSRFRCLHKTTGCLHFTPKKCTNIVVACFILHNICIDKSIPQLDELLEDDNNENDHEQPEVFNVFRDGINNVPPL</sequence>
<evidence type="ECO:0000256" key="4">
    <source>
        <dbReference type="ARBA" id="ARBA00006958"/>
    </source>
</evidence>
<dbReference type="GO" id="GO:0005737">
    <property type="term" value="C:cytoplasm"/>
    <property type="evidence" value="ECO:0007669"/>
    <property type="project" value="UniProtKB-SubCell"/>
</dbReference>
<keyword evidence="6" id="KW-0963">Cytoplasm</keyword>
<evidence type="ECO:0000256" key="11">
    <source>
        <dbReference type="ARBA" id="ARBA00030126"/>
    </source>
</evidence>
<evidence type="ECO:0000256" key="12">
    <source>
        <dbReference type="ARBA" id="ARBA00045850"/>
    </source>
</evidence>
<dbReference type="GO" id="GO:0005634">
    <property type="term" value="C:nucleus"/>
    <property type="evidence" value="ECO:0007669"/>
    <property type="project" value="UniProtKB-SubCell"/>
</dbReference>
<dbReference type="Proteomes" id="UP000683360">
    <property type="component" value="Unassembled WGS sequence"/>
</dbReference>
<keyword evidence="8" id="KW-0479">Metal-binding</keyword>
<dbReference type="SUPFAM" id="SSF53098">
    <property type="entry name" value="Ribonuclease H-like"/>
    <property type="match status" value="1"/>
</dbReference>
<dbReference type="InterPro" id="IPR027806">
    <property type="entry name" value="HARBI1_dom"/>
</dbReference>
<evidence type="ECO:0000256" key="8">
    <source>
        <dbReference type="ARBA" id="ARBA00022723"/>
    </source>
</evidence>
<evidence type="ECO:0000256" key="9">
    <source>
        <dbReference type="ARBA" id="ARBA00022801"/>
    </source>
</evidence>
<dbReference type="OrthoDB" id="6056408at2759"/>
<gene>
    <name evidence="15" type="ORF">MEDL_65175</name>
</gene>
<dbReference type="GO" id="GO:0046872">
    <property type="term" value="F:metal ion binding"/>
    <property type="evidence" value="ECO:0007669"/>
    <property type="project" value="UniProtKB-KW"/>
</dbReference>
<organism evidence="15 16">
    <name type="scientific">Mytilus edulis</name>
    <name type="common">Blue mussel</name>
    <dbReference type="NCBI Taxonomy" id="6550"/>
    <lineage>
        <taxon>Eukaryota</taxon>
        <taxon>Metazoa</taxon>
        <taxon>Spiralia</taxon>
        <taxon>Lophotrochozoa</taxon>
        <taxon>Mollusca</taxon>
        <taxon>Bivalvia</taxon>
        <taxon>Autobranchia</taxon>
        <taxon>Pteriomorphia</taxon>
        <taxon>Mytilida</taxon>
        <taxon>Mytiloidea</taxon>
        <taxon>Mytilidae</taxon>
        <taxon>Mytilinae</taxon>
        <taxon>Mytilus</taxon>
    </lineage>
</organism>
<dbReference type="EMBL" id="CAJPWZ010003159">
    <property type="protein sequence ID" value="CAG2253654.1"/>
    <property type="molecule type" value="Genomic_DNA"/>
</dbReference>
<evidence type="ECO:0000256" key="10">
    <source>
        <dbReference type="ARBA" id="ARBA00023242"/>
    </source>
</evidence>
<evidence type="ECO:0000259" key="14">
    <source>
        <dbReference type="Pfam" id="PF20700"/>
    </source>
</evidence>
<comment type="subcellular location">
    <subcellularLocation>
        <location evidence="3">Cytoplasm</location>
    </subcellularLocation>
    <subcellularLocation>
        <location evidence="2">Nucleus</location>
    </subcellularLocation>
</comment>
<evidence type="ECO:0000256" key="1">
    <source>
        <dbReference type="ARBA" id="ARBA00001968"/>
    </source>
</evidence>
<dbReference type="GO" id="GO:0016787">
    <property type="term" value="F:hydrolase activity"/>
    <property type="evidence" value="ECO:0007669"/>
    <property type="project" value="UniProtKB-KW"/>
</dbReference>
<evidence type="ECO:0000313" key="15">
    <source>
        <dbReference type="EMBL" id="CAG2253654.1"/>
    </source>
</evidence>
<feature type="domain" description="DDE Tnp4" evidence="13">
    <location>
        <begin position="690"/>
        <end position="841"/>
    </location>
</feature>
<comment type="caution">
    <text evidence="15">The sequence shown here is derived from an EMBL/GenBank/DDBJ whole genome shotgun (WGS) entry which is preliminary data.</text>
</comment>
<evidence type="ECO:0000259" key="13">
    <source>
        <dbReference type="Pfam" id="PF13359"/>
    </source>
</evidence>
<dbReference type="InterPro" id="IPR036397">
    <property type="entry name" value="RNaseH_sf"/>
</dbReference>
<comment type="similarity">
    <text evidence="4">Belongs to the HARBI1 family.</text>
</comment>
<comment type="cofactor">
    <cofactor evidence="1">
        <name>a divalent metal cation</name>
        <dbReference type="ChEBI" id="CHEBI:60240"/>
    </cofactor>
</comment>
<dbReference type="InterPro" id="IPR045249">
    <property type="entry name" value="HARBI1-like"/>
</dbReference>
<dbReference type="Pfam" id="PF13359">
    <property type="entry name" value="DDE_Tnp_4"/>
    <property type="match status" value="1"/>
</dbReference>
<evidence type="ECO:0000256" key="5">
    <source>
        <dbReference type="ARBA" id="ARBA00015519"/>
    </source>
</evidence>
<evidence type="ECO:0000256" key="6">
    <source>
        <dbReference type="ARBA" id="ARBA00022490"/>
    </source>
</evidence>
<keyword evidence="7" id="KW-0540">Nuclease</keyword>
<dbReference type="Gene3D" id="3.30.420.10">
    <property type="entry name" value="Ribonuclease H-like superfamily/Ribonuclease H"/>
    <property type="match status" value="1"/>
</dbReference>
<dbReference type="GO" id="GO:0004518">
    <property type="term" value="F:nuclease activity"/>
    <property type="evidence" value="ECO:0007669"/>
    <property type="project" value="UniProtKB-KW"/>
</dbReference>
<dbReference type="InterPro" id="IPR026103">
    <property type="entry name" value="HARBI1_animal"/>
</dbReference>
<dbReference type="PANTHER" id="PTHR22930">
    <property type="match status" value="1"/>
</dbReference>
<dbReference type="GO" id="GO:0003676">
    <property type="term" value="F:nucleic acid binding"/>
    <property type="evidence" value="ECO:0007669"/>
    <property type="project" value="InterPro"/>
</dbReference>
<name>A0A8S3VAE3_MYTED</name>
<dbReference type="InterPro" id="IPR049012">
    <property type="entry name" value="Mutator_transp_dom"/>
</dbReference>
<proteinExistence type="inferred from homology"/>
<protein>
    <recommendedName>
        <fullName evidence="5">Putative nuclease HARBI1</fullName>
    </recommendedName>
    <alternativeName>
        <fullName evidence="11">Harbinger transposase-derived nuclease</fullName>
    </alternativeName>
</protein>
<evidence type="ECO:0000256" key="3">
    <source>
        <dbReference type="ARBA" id="ARBA00004496"/>
    </source>
</evidence>
<keyword evidence="16" id="KW-1185">Reference proteome</keyword>
<feature type="domain" description="Mutator-like transposase" evidence="14">
    <location>
        <begin position="4"/>
        <end position="294"/>
    </location>
</feature>
<evidence type="ECO:0000313" key="16">
    <source>
        <dbReference type="Proteomes" id="UP000683360"/>
    </source>
</evidence>
<evidence type="ECO:0000256" key="2">
    <source>
        <dbReference type="ARBA" id="ARBA00004123"/>
    </source>
</evidence>
<dbReference type="PRINTS" id="PR02086">
    <property type="entry name" value="PUTNUCHARBI1"/>
</dbReference>
<reference evidence="15" key="1">
    <citation type="submission" date="2021-03" db="EMBL/GenBank/DDBJ databases">
        <authorList>
            <person name="Bekaert M."/>
        </authorList>
    </citation>
    <scope>NUCLEOTIDE SEQUENCE</scope>
</reference>
<dbReference type="AlphaFoldDB" id="A0A8S3VAE3"/>
<evidence type="ECO:0000256" key="7">
    <source>
        <dbReference type="ARBA" id="ARBA00022722"/>
    </source>
</evidence>
<keyword evidence="9 15" id="KW-0378">Hydrolase</keyword>
<comment type="function">
    <text evidence="12">Transposase-derived protein that may have nuclease activity. Does not have transposase activity.</text>
</comment>